<comment type="caution">
    <text evidence="1">The sequence shown here is derived from an EMBL/GenBank/DDBJ whole genome shotgun (WGS) entry which is preliminary data.</text>
</comment>
<proteinExistence type="predicted"/>
<dbReference type="EMBL" id="JBJURJ010000005">
    <property type="protein sequence ID" value="MFM9328521.1"/>
    <property type="molecule type" value="Genomic_DNA"/>
</dbReference>
<dbReference type="Proteomes" id="UP001631969">
    <property type="component" value="Unassembled WGS sequence"/>
</dbReference>
<evidence type="ECO:0000313" key="2">
    <source>
        <dbReference type="Proteomes" id="UP001631969"/>
    </source>
</evidence>
<gene>
    <name evidence="1" type="ORF">ACI1P1_09500</name>
</gene>
<sequence length="319" mass="35420">MAKTLHFNKEGQFTIAQFTDIHWKDGGVKDLLSRALMERVLHDEKPDLAVFTGDVIYTGHVSDGEAVCTDPVKALLEAVETVESLGIPWAYTFGNHDAEPESPATKEDLLQAILGTKHTVTPPASAPGPGTYKLEVLGADNQAAAVLFLLDSGNRSALPGVPGYAWVSRSQIRWFEQESLALPRRVDGKSVPACAFFHIPLPEYREMWETQICYGHRQEAVCCPPVNSGLFAAMAEQGHVLGVFVGHDHVNDYWGELHGIRLCYGRASGHNTYGREGFPRGARMIRLYEGERRFDTWLRLEDGTRVSEQPRHEPARLAD</sequence>
<protein>
    <submittedName>
        <fullName evidence="1">Metallophosphoesterase family protein</fullName>
    </submittedName>
</protein>
<reference evidence="1" key="1">
    <citation type="submission" date="2024-12" db="EMBL/GenBank/DDBJ databases">
        <authorList>
            <person name="Wu N."/>
        </authorList>
    </citation>
    <scope>NUCLEOTIDE SEQUENCE</scope>
    <source>
        <strain evidence="1">P15</strain>
    </source>
</reference>
<accession>A0ACC7NUU9</accession>
<keyword evidence="2" id="KW-1185">Reference proteome</keyword>
<evidence type="ECO:0000313" key="1">
    <source>
        <dbReference type="EMBL" id="MFM9328521.1"/>
    </source>
</evidence>
<organism evidence="1 2">
    <name type="scientific">Paenibacillus mesotrionivorans</name>
    <dbReference type="NCBI Taxonomy" id="3160968"/>
    <lineage>
        <taxon>Bacteria</taxon>
        <taxon>Bacillati</taxon>
        <taxon>Bacillota</taxon>
        <taxon>Bacilli</taxon>
        <taxon>Bacillales</taxon>
        <taxon>Paenibacillaceae</taxon>
        <taxon>Paenibacillus</taxon>
    </lineage>
</organism>
<name>A0ACC7NUU9_9BACL</name>